<proteinExistence type="predicted"/>
<sequence>MRMFRTGQLNIWIVGKQNEISFITSYFTFTAEISTELIFMQLL</sequence>
<gene>
    <name evidence="1" type="ORF">NCTC13316_02224</name>
</gene>
<name>A0A378JQB6_9GAMM</name>
<evidence type="ECO:0000313" key="1">
    <source>
        <dbReference type="EMBL" id="STX52120.1"/>
    </source>
</evidence>
<accession>A0A378JQB6</accession>
<reference evidence="1 2" key="1">
    <citation type="submission" date="2018-06" db="EMBL/GenBank/DDBJ databases">
        <authorList>
            <consortium name="Pathogen Informatics"/>
            <person name="Doyle S."/>
        </authorList>
    </citation>
    <scope>NUCLEOTIDE SEQUENCE [LARGE SCALE GENOMIC DNA]</scope>
    <source>
        <strain evidence="1 2">NCTC13316</strain>
    </source>
</reference>
<dbReference type="AlphaFoldDB" id="A0A378JQB6"/>
<protein>
    <submittedName>
        <fullName evidence="1">Uncharacterized protein</fullName>
    </submittedName>
</protein>
<evidence type="ECO:0000313" key="2">
    <source>
        <dbReference type="Proteomes" id="UP000254794"/>
    </source>
</evidence>
<organism evidence="1 2">
    <name type="scientific">Legionella busanensis</name>
    <dbReference type="NCBI Taxonomy" id="190655"/>
    <lineage>
        <taxon>Bacteria</taxon>
        <taxon>Pseudomonadati</taxon>
        <taxon>Pseudomonadota</taxon>
        <taxon>Gammaproteobacteria</taxon>
        <taxon>Legionellales</taxon>
        <taxon>Legionellaceae</taxon>
        <taxon>Legionella</taxon>
    </lineage>
</organism>
<dbReference type="EMBL" id="UGOD01000001">
    <property type="protein sequence ID" value="STX52120.1"/>
    <property type="molecule type" value="Genomic_DNA"/>
</dbReference>
<keyword evidence="2" id="KW-1185">Reference proteome</keyword>
<dbReference type="Proteomes" id="UP000254794">
    <property type="component" value="Unassembled WGS sequence"/>
</dbReference>